<evidence type="ECO:0000259" key="2">
    <source>
        <dbReference type="PROSITE" id="PS50110"/>
    </source>
</evidence>
<dbReference type="Pfam" id="PF00072">
    <property type="entry name" value="Response_reg"/>
    <property type="match status" value="1"/>
</dbReference>
<dbReference type="PANTHER" id="PTHR43228:SF1">
    <property type="entry name" value="TWO-COMPONENT RESPONSE REGULATOR ARR22"/>
    <property type="match status" value="1"/>
</dbReference>
<dbReference type="InterPro" id="IPR011006">
    <property type="entry name" value="CheY-like_superfamily"/>
</dbReference>
<dbReference type="InterPro" id="IPR052048">
    <property type="entry name" value="ST_Response_Regulator"/>
</dbReference>
<dbReference type="SMART" id="SM00448">
    <property type="entry name" value="REC"/>
    <property type="match status" value="1"/>
</dbReference>
<dbReference type="GO" id="GO:0000160">
    <property type="term" value="P:phosphorelay signal transduction system"/>
    <property type="evidence" value="ECO:0007669"/>
    <property type="project" value="InterPro"/>
</dbReference>
<dbReference type="InterPro" id="IPR001789">
    <property type="entry name" value="Sig_transdc_resp-reg_receiver"/>
</dbReference>
<dbReference type="Gene3D" id="3.40.50.2300">
    <property type="match status" value="1"/>
</dbReference>
<dbReference type="EMBL" id="EU744213">
    <property type="protein sequence ID" value="ACJ66676.1"/>
    <property type="molecule type" value="Genomic_DNA"/>
</dbReference>
<sequence>MYRLLNARSNLRGVGSMKSTARTIPAEDMPTATEPAAGGNKKRVLVVDDFDDAREMYAEYLEFVGFEVDTARNGMEAVEKASEGEPDIILMDLSLPIMDGWEATRRIKQDSRTRDIPVMALTGHVLAGNAEHAMDAGADEFVAKPCLPQDLESKIRNMLKPSKGKVRGG</sequence>
<protein>
    <submittedName>
        <fullName evidence="3">Response regulator</fullName>
    </submittedName>
</protein>
<dbReference type="AlphaFoldDB" id="B8QZS0"/>
<accession>B8QZS0</accession>
<organism evidence="3">
    <name type="scientific">Myxococcus fulvus (strain ATCC BAA-855 / HW-1)</name>
    <dbReference type="NCBI Taxonomy" id="483219"/>
    <lineage>
        <taxon>Bacteria</taxon>
        <taxon>Pseudomonadati</taxon>
        <taxon>Myxococcota</taxon>
        <taxon>Myxococcia</taxon>
        <taxon>Myxococcales</taxon>
        <taxon>Cystobacterineae</taxon>
        <taxon>Myxococcaceae</taxon>
        <taxon>Myxococcus</taxon>
    </lineage>
</organism>
<feature type="modified residue" description="4-aspartylphosphate" evidence="1">
    <location>
        <position position="92"/>
    </location>
</feature>
<name>B8QZS0_MYXFH</name>
<dbReference type="SUPFAM" id="SSF52172">
    <property type="entry name" value="CheY-like"/>
    <property type="match status" value="1"/>
</dbReference>
<evidence type="ECO:0000256" key="1">
    <source>
        <dbReference type="PROSITE-ProRule" id="PRU00169"/>
    </source>
</evidence>
<evidence type="ECO:0000313" key="3">
    <source>
        <dbReference type="EMBL" id="ACJ66676.1"/>
    </source>
</evidence>
<feature type="domain" description="Response regulatory" evidence="2">
    <location>
        <begin position="43"/>
        <end position="159"/>
    </location>
</feature>
<keyword evidence="1" id="KW-0597">Phosphoprotein</keyword>
<dbReference type="PANTHER" id="PTHR43228">
    <property type="entry name" value="TWO-COMPONENT RESPONSE REGULATOR"/>
    <property type="match status" value="1"/>
</dbReference>
<reference evidence="3" key="2">
    <citation type="journal article" date="2009" name="J. Bacteriol.">
        <title>Seawater-regulated genes for two-component systems and outer membrane proteins in myxococcus.</title>
        <authorList>
            <person name="Pan H.W."/>
            <person name="Liu H."/>
            <person name="Liu T."/>
            <person name="Li C.Y."/>
            <person name="Li Z.F."/>
            <person name="Cai K."/>
            <person name="Zhang C.Y."/>
            <person name="Zhang Y."/>
            <person name="Hu W."/>
            <person name="Wu Z.H."/>
            <person name="Li Y.Z."/>
        </authorList>
    </citation>
    <scope>NUCLEOTIDE SEQUENCE</scope>
    <source>
        <strain evidence="3">HW-1</strain>
    </source>
</reference>
<dbReference type="PROSITE" id="PS50110">
    <property type="entry name" value="RESPONSE_REGULATORY"/>
    <property type="match status" value="1"/>
</dbReference>
<reference evidence="3" key="1">
    <citation type="submission" date="2008-05" db="EMBL/GenBank/DDBJ databases">
        <authorList>
            <person name="Li Z.-F."/>
            <person name="Pan H.-W."/>
            <person name="Liu H."/>
            <person name="Li Y.-Z."/>
        </authorList>
    </citation>
    <scope>NUCLEOTIDE SEQUENCE</scope>
    <source>
        <strain evidence="3">HW-1</strain>
    </source>
</reference>
<proteinExistence type="predicted"/>